<dbReference type="Gene3D" id="3.40.1670.10">
    <property type="entry name" value="UbiD C-terminal domain-like"/>
    <property type="match status" value="2"/>
</dbReference>
<evidence type="ECO:0000256" key="1">
    <source>
        <dbReference type="ARBA" id="ARBA00010021"/>
    </source>
</evidence>
<feature type="domain" description="3-octaprenyl-4-hydroxybenzoate carboxy-lyase-like C-terminal" evidence="4">
    <location>
        <begin position="328"/>
        <end position="451"/>
    </location>
</feature>
<dbReference type="PANTHER" id="PTHR30108">
    <property type="entry name" value="3-OCTAPRENYL-4-HYDROXYBENZOATE CARBOXY-LYASE-RELATED"/>
    <property type="match status" value="1"/>
</dbReference>
<sequence length="576" mass="65082">MSYRGLQDFIHKLEERGELIRVTEKVSPLLEITEITDRVCKSESNSGKALLFEHVEGSPYPVLMNAFGTDKRMALSLGADSLDDIAAEIGAYLDFGNYTSLLKLITFAPKLLRLLCCFPLRSRFHIRRPSCQEVIERDPDLGKLPVLHCWPLDGGRFFTLPLVFTKYPDTKLQNIGMYRMQVLDSKTTAMHWQKHKDGAGIYKAYRKKGCPMPVSVALGCDPAVTYASTAPLPPKLDEMMLAGFLRKRPVKMVKCITNDLYVPEDAEFVLEGYVDPQEELVWEGPFGDHTGYYSLADWYPKFHVTTITRKKHPVYPATVVGKPPMEDCYMAKATERIFLPVLKTAIPELQDIHLPFEGVFHNCAVVAVKPSYPGAARTVMNAIWGMGQMRTAKMIVAVDETIDPSDVNAVWHEVLRYAHPEEDFVVSKGPLDALDHSSDYPLYGGRLGIDATSRGKEAFTEGVLEIVPFRKDQPWGGRQKALAMLEEKKASLILVVDEDVDPSDHSTVMWRVFNNIDVTRDMFTDGRRAAFDATRKRLEEGLSRPWPEDIVMTDEIQKKVSAKWSAYGIDHWKNSK</sequence>
<dbReference type="InterPro" id="IPR049381">
    <property type="entry name" value="UbiD-like_C"/>
</dbReference>
<accession>A0A2M8ZAA6</accession>
<dbReference type="GO" id="GO:0006744">
    <property type="term" value="P:ubiquinone biosynthetic process"/>
    <property type="evidence" value="ECO:0007669"/>
    <property type="project" value="TreeGrafter"/>
</dbReference>
<dbReference type="InterPro" id="IPR049383">
    <property type="entry name" value="UbiD-like_N"/>
</dbReference>
<protein>
    <submittedName>
        <fullName evidence="5">4-hydroxy-3-polyprenylbenzoate decarboxylase</fullName>
    </submittedName>
</protein>
<dbReference type="SUPFAM" id="SSF50475">
    <property type="entry name" value="FMN-binding split barrel"/>
    <property type="match status" value="1"/>
</dbReference>
<feature type="domain" description="3-octaprenyl-4-hydroxybenzoate carboxy-lyase-like Rift-related" evidence="2">
    <location>
        <begin position="128"/>
        <end position="323"/>
    </location>
</feature>
<comment type="caution">
    <text evidence="5">The sequence shown here is derived from an EMBL/GenBank/DDBJ whole genome shotgun (WGS) entry which is preliminary data.</text>
</comment>
<organism evidence="5 6">
    <name type="scientific">[Clostridium] celerecrescens 18A</name>
    <dbReference type="NCBI Taxonomy" id="1286362"/>
    <lineage>
        <taxon>Bacteria</taxon>
        <taxon>Bacillati</taxon>
        <taxon>Bacillota</taxon>
        <taxon>Clostridia</taxon>
        <taxon>Lachnospirales</taxon>
        <taxon>Lachnospiraceae</taxon>
        <taxon>Lacrimispora</taxon>
    </lineage>
</organism>
<dbReference type="Proteomes" id="UP000231092">
    <property type="component" value="Unassembled WGS sequence"/>
</dbReference>
<dbReference type="NCBIfam" id="TIGR00148">
    <property type="entry name" value="UbiD family decarboxylase"/>
    <property type="match status" value="1"/>
</dbReference>
<dbReference type="Pfam" id="PF20695">
    <property type="entry name" value="UbiD_N"/>
    <property type="match status" value="1"/>
</dbReference>
<evidence type="ECO:0000259" key="3">
    <source>
        <dbReference type="Pfam" id="PF20695"/>
    </source>
</evidence>
<dbReference type="Pfam" id="PF01977">
    <property type="entry name" value="UbiD"/>
    <property type="match status" value="1"/>
</dbReference>
<dbReference type="GO" id="GO:0005829">
    <property type="term" value="C:cytosol"/>
    <property type="evidence" value="ECO:0007669"/>
    <property type="project" value="TreeGrafter"/>
</dbReference>
<gene>
    <name evidence="5" type="ORF">H171_3978</name>
</gene>
<proteinExistence type="inferred from homology"/>
<dbReference type="OrthoDB" id="9809841at2"/>
<evidence type="ECO:0000313" key="6">
    <source>
        <dbReference type="Proteomes" id="UP000231092"/>
    </source>
</evidence>
<feature type="domain" description="3-octaprenyl-4-hydroxybenzoate carboxy-lyase-like N-terminal" evidence="3">
    <location>
        <begin position="10"/>
        <end position="87"/>
    </location>
</feature>
<comment type="similarity">
    <text evidence="1">Belongs to the UbiD family.</text>
</comment>
<evidence type="ECO:0000259" key="2">
    <source>
        <dbReference type="Pfam" id="PF01977"/>
    </source>
</evidence>
<evidence type="ECO:0000313" key="5">
    <source>
        <dbReference type="EMBL" id="PJJ30375.1"/>
    </source>
</evidence>
<dbReference type="GO" id="GO:0008694">
    <property type="term" value="F:4-hydroxy-3-polyprenylbenzoate decarboxylase activity"/>
    <property type="evidence" value="ECO:0007669"/>
    <property type="project" value="TreeGrafter"/>
</dbReference>
<dbReference type="RefSeq" id="WP_100306635.1">
    <property type="nucleotide sequence ID" value="NZ_PGET01000001.1"/>
</dbReference>
<dbReference type="InterPro" id="IPR048304">
    <property type="entry name" value="UbiD_Rift_dom"/>
</dbReference>
<dbReference type="EMBL" id="PGET01000001">
    <property type="protein sequence ID" value="PJJ30375.1"/>
    <property type="molecule type" value="Genomic_DNA"/>
</dbReference>
<dbReference type="AlphaFoldDB" id="A0A2M8ZAA6"/>
<dbReference type="InterPro" id="IPR002830">
    <property type="entry name" value="UbiD"/>
</dbReference>
<reference evidence="5 6" key="1">
    <citation type="submission" date="2017-11" db="EMBL/GenBank/DDBJ databases">
        <title>Understudied soil microbes with underappreciated capabilities: Untangling the Clostridium saccharolyticum group.</title>
        <authorList>
            <person name="Leschine S."/>
        </authorList>
    </citation>
    <scope>NUCLEOTIDE SEQUENCE [LARGE SCALE GENOMIC DNA]</scope>
    <source>
        <strain evidence="5 6">18A</strain>
    </source>
</reference>
<feature type="domain" description="3-octaprenyl-4-hydroxybenzoate carboxy-lyase-like C-terminal" evidence="4">
    <location>
        <begin position="470"/>
        <end position="524"/>
    </location>
</feature>
<dbReference type="SUPFAM" id="SSF143968">
    <property type="entry name" value="UbiD C-terminal domain-like"/>
    <property type="match status" value="2"/>
</dbReference>
<dbReference type="NCBIfam" id="TIGR03701">
    <property type="entry name" value="mena_SCO4490"/>
    <property type="match status" value="1"/>
</dbReference>
<evidence type="ECO:0000259" key="4">
    <source>
        <dbReference type="Pfam" id="PF20696"/>
    </source>
</evidence>
<dbReference type="PANTHER" id="PTHR30108:SF17">
    <property type="entry name" value="FERULIC ACID DECARBOXYLASE 1"/>
    <property type="match status" value="1"/>
</dbReference>
<dbReference type="Pfam" id="PF20696">
    <property type="entry name" value="UbiD_C"/>
    <property type="match status" value="2"/>
</dbReference>
<dbReference type="InterPro" id="IPR022390">
    <property type="entry name" value="HBDC"/>
</dbReference>
<name>A0A2M8ZAA6_9FIRM</name>